<dbReference type="PANTHER" id="PTHR46165:SF6">
    <property type="entry name" value="SET AND MYND DOMAIN-CONTAINING PROTEIN 4-LIKE PROTEIN"/>
    <property type="match status" value="1"/>
</dbReference>
<dbReference type="SUPFAM" id="SSF82199">
    <property type="entry name" value="SET domain"/>
    <property type="match status" value="1"/>
</dbReference>
<keyword evidence="3" id="KW-0949">S-adenosyl-L-methionine</keyword>
<evidence type="ECO:0000256" key="8">
    <source>
        <dbReference type="SAM" id="Coils"/>
    </source>
</evidence>
<dbReference type="GO" id="GO:0005634">
    <property type="term" value="C:nucleus"/>
    <property type="evidence" value="ECO:0007669"/>
    <property type="project" value="TreeGrafter"/>
</dbReference>
<dbReference type="Proteomes" id="UP000092460">
    <property type="component" value="Unassembled WGS sequence"/>
</dbReference>
<dbReference type="PROSITE" id="PS01360">
    <property type="entry name" value="ZF_MYND_1"/>
    <property type="match status" value="1"/>
</dbReference>
<protein>
    <recommendedName>
        <fullName evidence="9">MYND-type domain-containing protein</fullName>
    </recommendedName>
</protein>
<evidence type="ECO:0000256" key="6">
    <source>
        <dbReference type="ARBA" id="ARBA00022833"/>
    </source>
</evidence>
<evidence type="ECO:0000256" key="5">
    <source>
        <dbReference type="ARBA" id="ARBA00022771"/>
    </source>
</evidence>
<dbReference type="InterPro" id="IPR002893">
    <property type="entry name" value="Znf_MYND"/>
</dbReference>
<keyword evidence="8" id="KW-0175">Coiled coil</keyword>
<proteinExistence type="predicted"/>
<evidence type="ECO:0000313" key="10">
    <source>
        <dbReference type="EnsemblMetazoa" id="GPPI011201-PA"/>
    </source>
</evidence>
<dbReference type="GO" id="GO:0005737">
    <property type="term" value="C:cytoplasm"/>
    <property type="evidence" value="ECO:0007669"/>
    <property type="project" value="TreeGrafter"/>
</dbReference>
<evidence type="ECO:0000256" key="2">
    <source>
        <dbReference type="ARBA" id="ARBA00022679"/>
    </source>
</evidence>
<dbReference type="InterPro" id="IPR046341">
    <property type="entry name" value="SET_dom_sf"/>
</dbReference>
<feature type="domain" description="MYND-type" evidence="9">
    <location>
        <begin position="270"/>
        <end position="308"/>
    </location>
</feature>
<dbReference type="SUPFAM" id="SSF144232">
    <property type="entry name" value="HIT/MYND zinc finger-like"/>
    <property type="match status" value="1"/>
</dbReference>
<keyword evidence="6" id="KW-0862">Zinc</keyword>
<feature type="coiled-coil region" evidence="8">
    <location>
        <begin position="724"/>
        <end position="751"/>
    </location>
</feature>
<dbReference type="GO" id="GO:0008270">
    <property type="term" value="F:zinc ion binding"/>
    <property type="evidence" value="ECO:0007669"/>
    <property type="project" value="UniProtKB-KW"/>
</dbReference>
<dbReference type="GO" id="GO:0042826">
    <property type="term" value="F:histone deacetylase binding"/>
    <property type="evidence" value="ECO:0007669"/>
    <property type="project" value="TreeGrafter"/>
</dbReference>
<dbReference type="GO" id="GO:0008168">
    <property type="term" value="F:methyltransferase activity"/>
    <property type="evidence" value="ECO:0007669"/>
    <property type="project" value="UniProtKB-KW"/>
</dbReference>
<keyword evidence="2" id="KW-0808">Transferase</keyword>
<dbReference type="EnsemblMetazoa" id="GPPI011201-RA">
    <property type="protein sequence ID" value="GPPI011201-PA"/>
    <property type="gene ID" value="GPPI011201"/>
</dbReference>
<dbReference type="PANTHER" id="PTHR46165">
    <property type="entry name" value="SET AND MYND DOMAIN-CONTAINING PROTEIN 4"/>
    <property type="match status" value="1"/>
</dbReference>
<reference evidence="10" key="2">
    <citation type="submission" date="2020-05" db="UniProtKB">
        <authorList>
            <consortium name="EnsemblMetazoa"/>
        </authorList>
    </citation>
    <scope>IDENTIFICATION</scope>
    <source>
        <strain evidence="10">IAEA</strain>
    </source>
</reference>
<evidence type="ECO:0000313" key="11">
    <source>
        <dbReference type="Proteomes" id="UP000092460"/>
    </source>
</evidence>
<evidence type="ECO:0000256" key="4">
    <source>
        <dbReference type="ARBA" id="ARBA00022723"/>
    </source>
</evidence>
<keyword evidence="1" id="KW-0489">Methyltransferase</keyword>
<dbReference type="Gene3D" id="2.170.270.10">
    <property type="entry name" value="SET domain"/>
    <property type="match status" value="2"/>
</dbReference>
<dbReference type="AlphaFoldDB" id="A0A1B0AWJ7"/>
<sequence length="903" mass="105078">MHKMPLKLPATMWKRNLPEEEIFNSTLNTSNVKETDKFITLLDEAAVSYRNDCLELADVMYKEAKKCLTARVDSSTHTKGMHLVDSIILKIPRDSSRLVWALKTRGDFNYQSGSFEFASRDYEIFLEACAKGNSEVGVCCQVYGRLTICMYMTKQQIKSRKYLIEYQKCRSKLSFEILQGQVFAELDDHIKTFEPLVNNMECIVAPAISESLYFLTPYNGFNGSSEIPLTSAACGYRNDSVYAKSTIPQGAVLFVEEHFYQPVKFPFLRCENCRHYTTLFYTCLECRYKCYCSLLCMEIDKPFHQYECEGYMQLSLIFLDAANIFRLFLRILFLLNDHVFHRKIFHKLKTGGQVLNAIYHMLGSTMLFGTRYLGLIRNKPSYGSLSSIQYSTVITTAFRLTIFIEKKTNIMETFLNKLSISNKQKMIVVGALLMRLHSNILLNSFDIEYVGYLTNFSLLNGPQPDVPKYINPIRGLVEDIYEFYNIDVEKDINERNDDIIKCETPVSRAASAILNWNHIKNCTPIDDILSIFKDNIIMMYFNPELSSKQLEEKRAQDPEIINGYLAQLGSDESRFEFVKGCADLFHKHFTDYFLPMFEFHPHLSEVITLYCPTLRRFKHSCVPNVQVMVLNNGVVIGKSLREINENEELNIAFKAHYLMHTRPERKNFLKIFNTKCNCKSCQLVEIGESTNIRLAIKCDKCKDLVITPAHKSCSECQTLYADLLAKYCSTIRLLEKQLEAATESNGGENKEREVYVLQTILLRQAKRCFTQQNEISVNIELQYAHFLALKNFAQQSYDLLMEVKEKILKYYPERIIWFTFYAFILETIKVLLHYNLEKLNYCTLSKDALLNLCRLGIYIIKGQKETFEFYEKFDTHGIILLEDLKRFFIWKKRIICEGTFFEF</sequence>
<evidence type="ECO:0000256" key="7">
    <source>
        <dbReference type="PROSITE-ProRule" id="PRU00134"/>
    </source>
</evidence>
<keyword evidence="11" id="KW-1185">Reference proteome</keyword>
<evidence type="ECO:0000256" key="3">
    <source>
        <dbReference type="ARBA" id="ARBA00022691"/>
    </source>
</evidence>
<keyword evidence="4" id="KW-0479">Metal-binding</keyword>
<dbReference type="GO" id="GO:0032259">
    <property type="term" value="P:methylation"/>
    <property type="evidence" value="ECO:0007669"/>
    <property type="project" value="UniProtKB-KW"/>
</dbReference>
<dbReference type="EMBL" id="JXJN01004810">
    <property type="status" value="NOT_ANNOTATED_CDS"/>
    <property type="molecule type" value="Genomic_DNA"/>
</dbReference>
<reference evidence="11" key="1">
    <citation type="submission" date="2015-01" db="EMBL/GenBank/DDBJ databases">
        <authorList>
            <person name="Aksoy S."/>
            <person name="Warren W."/>
            <person name="Wilson R.K."/>
        </authorList>
    </citation>
    <scope>NUCLEOTIDE SEQUENCE [LARGE SCALE GENOMIC DNA]</scope>
    <source>
        <strain evidence="11">IAEA</strain>
    </source>
</reference>
<accession>A0A1B0AWJ7</accession>
<dbReference type="PROSITE" id="PS50865">
    <property type="entry name" value="ZF_MYND_2"/>
    <property type="match status" value="1"/>
</dbReference>
<dbReference type="Gene3D" id="6.10.140.2220">
    <property type="match status" value="1"/>
</dbReference>
<name>A0A1B0AWJ7_9MUSC</name>
<dbReference type="VEuPathDB" id="VectorBase:GPPI011201"/>
<organism evidence="10 11">
    <name type="scientific">Glossina palpalis gambiensis</name>
    <dbReference type="NCBI Taxonomy" id="67801"/>
    <lineage>
        <taxon>Eukaryota</taxon>
        <taxon>Metazoa</taxon>
        <taxon>Ecdysozoa</taxon>
        <taxon>Arthropoda</taxon>
        <taxon>Hexapoda</taxon>
        <taxon>Insecta</taxon>
        <taxon>Pterygota</taxon>
        <taxon>Neoptera</taxon>
        <taxon>Endopterygota</taxon>
        <taxon>Diptera</taxon>
        <taxon>Brachycera</taxon>
        <taxon>Muscomorpha</taxon>
        <taxon>Hippoboscoidea</taxon>
        <taxon>Glossinidae</taxon>
        <taxon>Glossina</taxon>
    </lineage>
</organism>
<evidence type="ECO:0000256" key="1">
    <source>
        <dbReference type="ARBA" id="ARBA00022603"/>
    </source>
</evidence>
<evidence type="ECO:0000259" key="9">
    <source>
        <dbReference type="PROSITE" id="PS50865"/>
    </source>
</evidence>
<dbReference type="InterPro" id="IPR052097">
    <property type="entry name" value="SET-MYND_domain_protein"/>
</dbReference>
<keyword evidence="5 7" id="KW-0863">Zinc-finger</keyword>
<dbReference type="Gene3D" id="1.10.220.160">
    <property type="match status" value="1"/>
</dbReference>